<dbReference type="Proteomes" id="UP000028059">
    <property type="component" value="Unassembled WGS sequence"/>
</dbReference>
<evidence type="ECO:0008006" key="3">
    <source>
        <dbReference type="Google" id="ProtNLM"/>
    </source>
</evidence>
<keyword evidence="2" id="KW-1185">Reference proteome</keyword>
<dbReference type="Pfam" id="PF06348">
    <property type="entry name" value="DUF1059"/>
    <property type="match status" value="1"/>
</dbReference>
<protein>
    <recommendedName>
        <fullName evidence="3">DUF1059 domain-containing protein</fullName>
    </recommendedName>
</protein>
<reference evidence="1 2" key="1">
    <citation type="submission" date="2014-06" db="EMBL/GenBank/DDBJ databases">
        <authorList>
            <person name="Ngugi D.K."/>
            <person name="Blom J."/>
            <person name="Alam I."/>
            <person name="Rashid M."/>
            <person name="Ba Alawi W."/>
            <person name="Zhang G."/>
            <person name="Hikmawan T."/>
            <person name="Guan Y."/>
            <person name="Antunes A."/>
            <person name="Siam R."/>
            <person name="ElDorry H."/>
            <person name="Bajic V."/>
            <person name="Stingl U."/>
        </authorList>
    </citation>
    <scope>NUCLEOTIDE SEQUENCE [LARGE SCALE GENOMIC DNA]</scope>
    <source>
        <strain evidence="1">SCGC AAA799-N04</strain>
    </source>
</reference>
<dbReference type="AlphaFoldDB" id="A0A081RN25"/>
<dbReference type="EMBL" id="JOKN01000014">
    <property type="protein sequence ID" value="KEQ56598.1"/>
    <property type="molecule type" value="Genomic_DNA"/>
</dbReference>
<accession>A0A081RN25</accession>
<sequence>MVNIRCDDCGFDCDYSVEGEMNHVVFAYWNHMAKEHGIEYSPETLGRYVKKRISTQIATSNSGLVQN</sequence>
<name>A0A081RN25_9ARCH</name>
<dbReference type="InterPro" id="IPR009409">
    <property type="entry name" value="DUF1059"/>
</dbReference>
<proteinExistence type="predicted"/>
<comment type="caution">
    <text evidence="1">The sequence shown here is derived from an EMBL/GenBank/DDBJ whole genome shotgun (WGS) entry which is preliminary data.</text>
</comment>
<gene>
    <name evidence="1" type="ORF">AAA799N04_00927</name>
</gene>
<organism evidence="1 2">
    <name type="scientific">Marine Group I thaumarchaeote SCGC AAA799-N04</name>
    <dbReference type="NCBI Taxonomy" id="1502293"/>
    <lineage>
        <taxon>Archaea</taxon>
        <taxon>Nitrososphaerota</taxon>
        <taxon>Marine Group I</taxon>
    </lineage>
</organism>
<evidence type="ECO:0000313" key="2">
    <source>
        <dbReference type="Proteomes" id="UP000028059"/>
    </source>
</evidence>
<evidence type="ECO:0000313" key="1">
    <source>
        <dbReference type="EMBL" id="KEQ56598.1"/>
    </source>
</evidence>